<dbReference type="PANTHER" id="PTHR37984:SF7">
    <property type="entry name" value="INTEGRASE CATALYTIC DOMAIN-CONTAINING PROTEIN"/>
    <property type="match status" value="1"/>
</dbReference>
<keyword evidence="3" id="KW-1185">Reference proteome</keyword>
<evidence type="ECO:0000313" key="2">
    <source>
        <dbReference type="Ensembl" id="ENSSDUP00000000043.1"/>
    </source>
</evidence>
<dbReference type="PANTHER" id="PTHR37984">
    <property type="entry name" value="PROTEIN CBG26694"/>
    <property type="match status" value="1"/>
</dbReference>
<organism evidence="2 3">
    <name type="scientific">Seriola dumerili</name>
    <name type="common">Greater amberjack</name>
    <name type="synonym">Caranx dumerili</name>
    <dbReference type="NCBI Taxonomy" id="41447"/>
    <lineage>
        <taxon>Eukaryota</taxon>
        <taxon>Metazoa</taxon>
        <taxon>Chordata</taxon>
        <taxon>Craniata</taxon>
        <taxon>Vertebrata</taxon>
        <taxon>Euteleostomi</taxon>
        <taxon>Actinopterygii</taxon>
        <taxon>Neopterygii</taxon>
        <taxon>Teleostei</taxon>
        <taxon>Neoteleostei</taxon>
        <taxon>Acanthomorphata</taxon>
        <taxon>Carangaria</taxon>
        <taxon>Carangiformes</taxon>
        <taxon>Carangidae</taxon>
        <taxon>Seriola</taxon>
    </lineage>
</organism>
<dbReference type="OMA" id="VWHETAT"/>
<dbReference type="FunFam" id="3.30.70.270:FF:000026">
    <property type="entry name" value="Transposon Ty3-G Gag-Pol polyprotein"/>
    <property type="match status" value="1"/>
</dbReference>
<evidence type="ECO:0000259" key="1">
    <source>
        <dbReference type="Pfam" id="PF17919"/>
    </source>
</evidence>
<dbReference type="AlphaFoldDB" id="A0A3B4T1P7"/>
<sequence length="574" mass="64704">MQTSHVVQDTAVDALRKATGQTRAGNWNKNKMSSKRHVTTTLCHKCGNKHEPRQCPAYAAVCHKCGKNNHFSKVCKSSTEKNGNGNYKTKKVQNLESEIDSLYIGMIGSGNKNKTAHQARDTVWHETATVRGVAIKFKLDTNVLPMHMFRQLPGPIRLRPTKTVLIAFGGARLPTDGVASLECRTAKHKAILDFHVSCRADRPILGGDACEELQLVRRVEALAARSPQPAQPPATKEELLQRYAEVFTGLGEFPGVHHIHIDPSITPVIHACRNVPLSIMDSLRETLKDLQNRNVIMPVNEPTEWVNSLVATKKKNGELRVCLDPCNLNEAVKHQHYSIPTPEDMRSRLAGKFIFSILDEKDGYWQIKLDELCTFNTPWGWFRFLLLPFGIRSAREVFQQKNCETFGDAHVKFNKDKIQFKVDTVKYMGHVITAAGQRADDTKIKAIVNMPTPEDKQSLQRLLGMTKFPAQYIPNEASLTAPLRQLLKKDVAWQWYPHHSSALQTLKTTLTQAPVLRYYDHKQPLTLQADSSKDGLGACLMQDGRPVCYASRALTDTEKRYAQIEKELRKSVRC</sequence>
<dbReference type="Gene3D" id="3.30.70.270">
    <property type="match status" value="2"/>
</dbReference>
<dbReference type="GeneTree" id="ENSGT01140000282569"/>
<reference evidence="2" key="2">
    <citation type="submission" date="2025-09" db="UniProtKB">
        <authorList>
            <consortium name="Ensembl"/>
        </authorList>
    </citation>
    <scope>IDENTIFICATION</scope>
</reference>
<dbReference type="Pfam" id="PF17919">
    <property type="entry name" value="RT_RNaseH_2"/>
    <property type="match status" value="1"/>
</dbReference>
<reference evidence="2" key="1">
    <citation type="submission" date="2025-08" db="UniProtKB">
        <authorList>
            <consortium name="Ensembl"/>
        </authorList>
    </citation>
    <scope>IDENTIFICATION</scope>
</reference>
<evidence type="ECO:0000313" key="3">
    <source>
        <dbReference type="Proteomes" id="UP000261420"/>
    </source>
</evidence>
<dbReference type="Proteomes" id="UP000261420">
    <property type="component" value="Unplaced"/>
</dbReference>
<dbReference type="InterPro" id="IPR050951">
    <property type="entry name" value="Retrovirus_Pol_polyprotein"/>
</dbReference>
<dbReference type="Ensembl" id="ENSSDUT00000000076.1">
    <property type="protein sequence ID" value="ENSSDUP00000000043.1"/>
    <property type="gene ID" value="ENSSDUG00000000084.1"/>
</dbReference>
<accession>A0A3B4T1P7</accession>
<proteinExistence type="predicted"/>
<dbReference type="SUPFAM" id="SSF56672">
    <property type="entry name" value="DNA/RNA polymerases"/>
    <property type="match status" value="1"/>
</dbReference>
<dbReference type="STRING" id="41447.ENSSDUP00000000043"/>
<dbReference type="InterPro" id="IPR041577">
    <property type="entry name" value="RT_RNaseH_2"/>
</dbReference>
<name>A0A3B4T1P7_SERDU</name>
<dbReference type="CDD" id="cd01647">
    <property type="entry name" value="RT_LTR"/>
    <property type="match status" value="1"/>
</dbReference>
<protein>
    <recommendedName>
        <fullName evidence="1">Reverse transcriptase/retrotransposon-derived protein RNase H-like domain-containing protein</fullName>
    </recommendedName>
</protein>
<dbReference type="InterPro" id="IPR043128">
    <property type="entry name" value="Rev_trsase/Diguanyl_cyclase"/>
</dbReference>
<feature type="domain" description="Reverse transcriptase/retrotransposon-derived protein RNase H-like" evidence="1">
    <location>
        <begin position="495"/>
        <end position="569"/>
    </location>
</feature>
<dbReference type="Gene3D" id="3.10.10.10">
    <property type="entry name" value="HIV Type 1 Reverse Transcriptase, subunit A, domain 1"/>
    <property type="match status" value="1"/>
</dbReference>
<dbReference type="InterPro" id="IPR043502">
    <property type="entry name" value="DNA/RNA_pol_sf"/>
</dbReference>